<sequence>MDKIFDKKIDRSKNEEKKWSVEYLKTVFPVDYSKKVHNLSIADIDFETPESIVKAIAERANKKTYSYGYVQNAAIDAIYDWYKKLHNITIEKDMIKIVDGIINSMMEIIKVYAKVGESVLIQTPVYKPFQEVVENTQRKLIVNKLIYKNNQYEIDFDDFEKQIALNDVKIFIWCNPHNPGGRVWHDDEVIKIIEICNKYNVLILSDEVHGDLVLKGEHNSILKWRDKAKNFVVVNSPNKGFNLAGLYGSYMIFSNQKILDQVMEMYKHNRVMTPNVFFQPAMIAAYTNQDAFDWLKAMKNYVYDNYLLIKSELSKISCLHPMNMDASYIIWVKISANLDWVELKKIFFKHGVIVNFSDAFAYAEPGWFRINIGLSRPELIKAIDEIKAIFKELNLY</sequence>
<dbReference type="RefSeq" id="WP_025734137.1">
    <property type="nucleotide sequence ID" value="NZ_CP024963.1"/>
</dbReference>
<dbReference type="SUPFAM" id="SSF53383">
    <property type="entry name" value="PLP-dependent transferases"/>
    <property type="match status" value="1"/>
</dbReference>
<evidence type="ECO:0000256" key="5">
    <source>
        <dbReference type="ARBA" id="ARBA00037974"/>
    </source>
</evidence>
<protein>
    <recommendedName>
        <fullName evidence="2">cysteine-S-conjugate beta-lyase</fullName>
        <ecNumber evidence="2">4.4.1.13</ecNumber>
    </recommendedName>
</protein>
<dbReference type="Gene3D" id="3.90.1150.10">
    <property type="entry name" value="Aspartate Aminotransferase, domain 1"/>
    <property type="match status" value="1"/>
</dbReference>
<proteinExistence type="inferred from homology"/>
<name>A0A2K8NTJ1_9MOLU</name>
<evidence type="ECO:0000256" key="1">
    <source>
        <dbReference type="ARBA" id="ARBA00001933"/>
    </source>
</evidence>
<dbReference type="InterPro" id="IPR015424">
    <property type="entry name" value="PyrdxlP-dep_Trfase"/>
</dbReference>
<dbReference type="EC" id="4.4.1.13" evidence="2"/>
<dbReference type="InterPro" id="IPR051798">
    <property type="entry name" value="Class-II_PLP-Dep_Aminotrans"/>
</dbReference>
<organism evidence="7 8">
    <name type="scientific">Williamsoniiplasma luminosum</name>
    <dbReference type="NCBI Taxonomy" id="214888"/>
    <lineage>
        <taxon>Bacteria</taxon>
        <taxon>Bacillati</taxon>
        <taxon>Mycoplasmatota</taxon>
        <taxon>Mollicutes</taxon>
        <taxon>Entomoplasmatales</taxon>
        <taxon>Williamsoniiplasma</taxon>
    </lineage>
</organism>
<keyword evidence="8" id="KW-1185">Reference proteome</keyword>
<dbReference type="GO" id="GO:0030170">
    <property type="term" value="F:pyridoxal phosphate binding"/>
    <property type="evidence" value="ECO:0007669"/>
    <property type="project" value="InterPro"/>
</dbReference>
<accession>A0A2K8NTJ1</accession>
<dbReference type="InterPro" id="IPR015421">
    <property type="entry name" value="PyrdxlP-dep_Trfase_major"/>
</dbReference>
<evidence type="ECO:0000256" key="2">
    <source>
        <dbReference type="ARBA" id="ARBA00012224"/>
    </source>
</evidence>
<dbReference type="PANTHER" id="PTHR43525">
    <property type="entry name" value="PROTEIN MALY"/>
    <property type="match status" value="1"/>
</dbReference>
<evidence type="ECO:0000256" key="4">
    <source>
        <dbReference type="ARBA" id="ARBA00023239"/>
    </source>
</evidence>
<dbReference type="PANTHER" id="PTHR43525:SF1">
    <property type="entry name" value="PROTEIN MALY"/>
    <property type="match status" value="1"/>
</dbReference>
<evidence type="ECO:0000256" key="3">
    <source>
        <dbReference type="ARBA" id="ARBA00022898"/>
    </source>
</evidence>
<reference evidence="7 8" key="1">
    <citation type="submission" date="2017-11" db="EMBL/GenBank/DDBJ databases">
        <title>Genome sequence of Entomoplasma luminosum PIMN-1 (ATCC 49195).</title>
        <authorList>
            <person name="Lo W.-S."/>
            <person name="Gasparich G.E."/>
            <person name="Kuo C.-H."/>
        </authorList>
    </citation>
    <scope>NUCLEOTIDE SEQUENCE [LARGE SCALE GENOMIC DNA]</scope>
    <source>
        <strain evidence="7 8">PIMN-1</strain>
    </source>
</reference>
<keyword evidence="3" id="KW-0663">Pyridoxal phosphate</keyword>
<evidence type="ECO:0000313" key="7">
    <source>
        <dbReference type="EMBL" id="ATZ17109.1"/>
    </source>
</evidence>
<gene>
    <name evidence="7" type="primary">patB</name>
    <name evidence="7" type="ORF">ELUMI_v1c03840</name>
</gene>
<comment type="similarity">
    <text evidence="5">Belongs to the class-II pyridoxal-phosphate-dependent aminotransferase family. MalY/PatB cystathionine beta-lyase subfamily.</text>
</comment>
<dbReference type="Pfam" id="PF00155">
    <property type="entry name" value="Aminotran_1_2"/>
    <property type="match status" value="1"/>
</dbReference>
<dbReference type="KEGG" id="elj:ELUMI_v1c03840"/>
<comment type="cofactor">
    <cofactor evidence="1">
        <name>pyridoxal 5'-phosphate</name>
        <dbReference type="ChEBI" id="CHEBI:597326"/>
    </cofactor>
</comment>
<dbReference type="EMBL" id="CP024963">
    <property type="protein sequence ID" value="ATZ17109.1"/>
    <property type="molecule type" value="Genomic_DNA"/>
</dbReference>
<feature type="domain" description="Aminotransferase class I/classII large" evidence="6">
    <location>
        <begin position="35"/>
        <end position="386"/>
    </location>
</feature>
<dbReference type="OrthoDB" id="9802872at2"/>
<dbReference type="Gene3D" id="3.40.640.10">
    <property type="entry name" value="Type I PLP-dependent aspartate aminotransferase-like (Major domain)"/>
    <property type="match status" value="1"/>
</dbReference>
<evidence type="ECO:0000259" key="6">
    <source>
        <dbReference type="Pfam" id="PF00155"/>
    </source>
</evidence>
<dbReference type="InterPro" id="IPR015422">
    <property type="entry name" value="PyrdxlP-dep_Trfase_small"/>
</dbReference>
<dbReference type="AlphaFoldDB" id="A0A2K8NTJ1"/>
<dbReference type="Proteomes" id="UP000232063">
    <property type="component" value="Chromosome"/>
</dbReference>
<dbReference type="InterPro" id="IPR004839">
    <property type="entry name" value="Aminotransferase_I/II_large"/>
</dbReference>
<keyword evidence="4 7" id="KW-0456">Lyase</keyword>
<dbReference type="CDD" id="cd00609">
    <property type="entry name" value="AAT_like"/>
    <property type="match status" value="1"/>
</dbReference>
<evidence type="ECO:0000313" key="8">
    <source>
        <dbReference type="Proteomes" id="UP000232063"/>
    </source>
</evidence>
<dbReference type="GO" id="GO:0047804">
    <property type="term" value="F:cysteine-S-conjugate beta-lyase activity"/>
    <property type="evidence" value="ECO:0007669"/>
    <property type="project" value="UniProtKB-EC"/>
</dbReference>